<reference evidence="2 3" key="1">
    <citation type="submission" date="2019-12" db="EMBL/GenBank/DDBJ databases">
        <title>Complete genome sequence of Algicella marina strain 9Alg 56(T) isolated from the red alga Tichocarpus crinitus.</title>
        <authorList>
            <person name="Kim S.-G."/>
            <person name="Nedashkovskaya O.I."/>
        </authorList>
    </citation>
    <scope>NUCLEOTIDE SEQUENCE [LARGE SCALE GENOMIC DNA]</scope>
    <source>
        <strain evidence="2 3">9Alg 56</strain>
    </source>
</reference>
<dbReference type="Proteomes" id="UP000464495">
    <property type="component" value="Chromosome"/>
</dbReference>
<gene>
    <name evidence="2" type="ORF">GO499_04685</name>
</gene>
<dbReference type="Gene3D" id="3.30.1330.40">
    <property type="entry name" value="RutC-like"/>
    <property type="match status" value="1"/>
</dbReference>
<dbReference type="AlphaFoldDB" id="A0A6P1SYC4"/>
<protein>
    <submittedName>
        <fullName evidence="2">RidA family protein</fullName>
    </submittedName>
</protein>
<keyword evidence="3" id="KW-1185">Reference proteome</keyword>
<proteinExistence type="inferred from homology"/>
<dbReference type="RefSeq" id="WP_161861104.1">
    <property type="nucleotide sequence ID" value="NZ_CP046620.1"/>
</dbReference>
<evidence type="ECO:0000313" key="2">
    <source>
        <dbReference type="EMBL" id="QHQ34535.1"/>
    </source>
</evidence>
<dbReference type="PANTHER" id="PTHR11803">
    <property type="entry name" value="2-IMINOBUTANOATE/2-IMINOPROPANOATE DEAMINASE RIDA"/>
    <property type="match status" value="1"/>
</dbReference>
<comment type="similarity">
    <text evidence="1">Belongs to the RutC family.</text>
</comment>
<evidence type="ECO:0000313" key="3">
    <source>
        <dbReference type="Proteomes" id="UP000464495"/>
    </source>
</evidence>
<dbReference type="InterPro" id="IPR006175">
    <property type="entry name" value="YjgF/YER057c/UK114"/>
</dbReference>
<accession>A0A6P1SYC4</accession>
<dbReference type="GO" id="GO:0019239">
    <property type="term" value="F:deaminase activity"/>
    <property type="evidence" value="ECO:0007669"/>
    <property type="project" value="TreeGrafter"/>
</dbReference>
<dbReference type="InterPro" id="IPR035959">
    <property type="entry name" value="RutC-like_sf"/>
</dbReference>
<dbReference type="GO" id="GO:0005829">
    <property type="term" value="C:cytosol"/>
    <property type="evidence" value="ECO:0007669"/>
    <property type="project" value="TreeGrafter"/>
</dbReference>
<dbReference type="PANTHER" id="PTHR11803:SF58">
    <property type="entry name" value="PROTEIN HMF1-RELATED"/>
    <property type="match status" value="1"/>
</dbReference>
<dbReference type="Pfam" id="PF01042">
    <property type="entry name" value="Ribonuc_L-PSP"/>
    <property type="match status" value="1"/>
</dbReference>
<dbReference type="SUPFAM" id="SSF55298">
    <property type="entry name" value="YjgF-like"/>
    <property type="match status" value="1"/>
</dbReference>
<dbReference type="CDD" id="cd00448">
    <property type="entry name" value="YjgF_YER057c_UK114_family"/>
    <property type="match status" value="1"/>
</dbReference>
<name>A0A6P1SYC4_9RHOB</name>
<dbReference type="EMBL" id="CP046620">
    <property type="protein sequence ID" value="QHQ34535.1"/>
    <property type="molecule type" value="Genomic_DNA"/>
</dbReference>
<organism evidence="2 3">
    <name type="scientific">Algicella marina</name>
    <dbReference type="NCBI Taxonomy" id="2683284"/>
    <lineage>
        <taxon>Bacteria</taxon>
        <taxon>Pseudomonadati</taxon>
        <taxon>Pseudomonadota</taxon>
        <taxon>Alphaproteobacteria</taxon>
        <taxon>Rhodobacterales</taxon>
        <taxon>Paracoccaceae</taxon>
        <taxon>Algicella</taxon>
    </lineage>
</organism>
<dbReference type="KEGG" id="amaq:GO499_04685"/>
<evidence type="ECO:0000256" key="1">
    <source>
        <dbReference type="ARBA" id="ARBA00010552"/>
    </source>
</evidence>
<sequence>MPQPIIRLNPAGLPDASQIGYSQISITAPGRTAYISGQVAIPADGGPVPGDLASQMEIVGANAHTALTAIGASVADIAMVRLYVVDLTPDRLEAAMPAFLAAFNGVQPSLTGIGVSALAAPDYQVEMEMIVHMPD</sequence>